<dbReference type="SMART" id="SM00217">
    <property type="entry name" value="WAP"/>
    <property type="match status" value="1"/>
</dbReference>
<dbReference type="SUPFAM" id="SSF57256">
    <property type="entry name" value="Elafin-like"/>
    <property type="match status" value="1"/>
</dbReference>
<evidence type="ECO:0000256" key="1">
    <source>
        <dbReference type="SAM" id="SignalP"/>
    </source>
</evidence>
<evidence type="ECO:0000259" key="3">
    <source>
        <dbReference type="PROSITE" id="PS51390"/>
    </source>
</evidence>
<feature type="domain" description="WAP" evidence="3">
    <location>
        <begin position="111"/>
        <end position="165"/>
    </location>
</feature>
<keyword evidence="5" id="KW-1185">Reference proteome</keyword>
<protein>
    <recommendedName>
        <fullName evidence="6">Chitin-binding type-2 domain-containing protein</fullName>
    </recommendedName>
</protein>
<dbReference type="InterPro" id="IPR036508">
    <property type="entry name" value="Chitin-bd_dom_sf"/>
</dbReference>
<proteinExistence type="predicted"/>
<dbReference type="InterPro" id="IPR008197">
    <property type="entry name" value="WAP_dom"/>
</dbReference>
<dbReference type="AlphaFoldDB" id="A0AAV2QHG2"/>
<dbReference type="EMBL" id="CAXKWB010007140">
    <property type="protein sequence ID" value="CAL4085767.1"/>
    <property type="molecule type" value="Genomic_DNA"/>
</dbReference>
<accession>A0AAV2QHG2</accession>
<dbReference type="GO" id="GO:0008061">
    <property type="term" value="F:chitin binding"/>
    <property type="evidence" value="ECO:0007669"/>
    <property type="project" value="InterPro"/>
</dbReference>
<evidence type="ECO:0000259" key="2">
    <source>
        <dbReference type="PROSITE" id="PS50940"/>
    </source>
</evidence>
<comment type="caution">
    <text evidence="4">The sequence shown here is derived from an EMBL/GenBank/DDBJ whole genome shotgun (WGS) entry which is preliminary data.</text>
</comment>
<dbReference type="Pfam" id="PF01607">
    <property type="entry name" value="CBM_14"/>
    <property type="match status" value="1"/>
</dbReference>
<dbReference type="SMART" id="SM00494">
    <property type="entry name" value="ChtBD2"/>
    <property type="match status" value="1"/>
</dbReference>
<dbReference type="Gene3D" id="4.10.75.10">
    <property type="entry name" value="Elafin-like"/>
    <property type="match status" value="1"/>
</dbReference>
<sequence length="165" mass="18038">VISFHSTTASHTLSRMRHTWILLTFLIFQTHGLLGNPRQIHCIHCTGSHGQQYFQHPSDCTKFLHCSPSGPQEKQCGGGTVWDQQLLTCNHATTTDCVVGAYTYAGGACQPTGKPGQCPPVRPECPPARQFIQPPNPCTEDAQCSGSNKCCYDICLTHNTCKPPL</sequence>
<reference evidence="4 5" key="1">
    <citation type="submission" date="2024-05" db="EMBL/GenBank/DDBJ databases">
        <authorList>
            <person name="Wallberg A."/>
        </authorList>
    </citation>
    <scope>NUCLEOTIDE SEQUENCE [LARGE SCALE GENOMIC DNA]</scope>
</reference>
<feature type="chain" id="PRO_5043517083" description="Chitin-binding type-2 domain-containing protein" evidence="1">
    <location>
        <begin position="33"/>
        <end position="165"/>
    </location>
</feature>
<dbReference type="PROSITE" id="PS50940">
    <property type="entry name" value="CHIT_BIND_II"/>
    <property type="match status" value="1"/>
</dbReference>
<dbReference type="InterPro" id="IPR036645">
    <property type="entry name" value="Elafin-like_sf"/>
</dbReference>
<feature type="non-terminal residue" evidence="4">
    <location>
        <position position="1"/>
    </location>
</feature>
<name>A0AAV2QHG2_MEGNR</name>
<evidence type="ECO:0000313" key="5">
    <source>
        <dbReference type="Proteomes" id="UP001497623"/>
    </source>
</evidence>
<feature type="signal peptide" evidence="1">
    <location>
        <begin position="1"/>
        <end position="32"/>
    </location>
</feature>
<gene>
    <name evidence="4" type="ORF">MNOR_LOCUS12807</name>
</gene>
<feature type="domain" description="Chitin-binding type-2" evidence="2">
    <location>
        <begin position="42"/>
        <end position="99"/>
    </location>
</feature>
<dbReference type="InterPro" id="IPR002557">
    <property type="entry name" value="Chitin-bd_dom"/>
</dbReference>
<dbReference type="GO" id="GO:0030414">
    <property type="term" value="F:peptidase inhibitor activity"/>
    <property type="evidence" value="ECO:0007669"/>
    <property type="project" value="InterPro"/>
</dbReference>
<dbReference type="PROSITE" id="PS51390">
    <property type="entry name" value="WAP"/>
    <property type="match status" value="1"/>
</dbReference>
<dbReference type="Pfam" id="PF00095">
    <property type="entry name" value="WAP"/>
    <property type="match status" value="1"/>
</dbReference>
<evidence type="ECO:0008006" key="6">
    <source>
        <dbReference type="Google" id="ProtNLM"/>
    </source>
</evidence>
<keyword evidence="1" id="KW-0732">Signal</keyword>
<dbReference type="Proteomes" id="UP001497623">
    <property type="component" value="Unassembled WGS sequence"/>
</dbReference>
<dbReference type="Gene3D" id="2.170.140.10">
    <property type="entry name" value="Chitin binding domain"/>
    <property type="match status" value="1"/>
</dbReference>
<dbReference type="SUPFAM" id="SSF57625">
    <property type="entry name" value="Invertebrate chitin-binding proteins"/>
    <property type="match status" value="1"/>
</dbReference>
<organism evidence="4 5">
    <name type="scientific">Meganyctiphanes norvegica</name>
    <name type="common">Northern krill</name>
    <name type="synonym">Thysanopoda norvegica</name>
    <dbReference type="NCBI Taxonomy" id="48144"/>
    <lineage>
        <taxon>Eukaryota</taxon>
        <taxon>Metazoa</taxon>
        <taxon>Ecdysozoa</taxon>
        <taxon>Arthropoda</taxon>
        <taxon>Crustacea</taxon>
        <taxon>Multicrustacea</taxon>
        <taxon>Malacostraca</taxon>
        <taxon>Eumalacostraca</taxon>
        <taxon>Eucarida</taxon>
        <taxon>Euphausiacea</taxon>
        <taxon>Euphausiidae</taxon>
        <taxon>Meganyctiphanes</taxon>
    </lineage>
</organism>
<dbReference type="GO" id="GO:0005576">
    <property type="term" value="C:extracellular region"/>
    <property type="evidence" value="ECO:0007669"/>
    <property type="project" value="InterPro"/>
</dbReference>
<evidence type="ECO:0000313" key="4">
    <source>
        <dbReference type="EMBL" id="CAL4085767.1"/>
    </source>
</evidence>